<comment type="similarity">
    <text evidence="1 3">Belongs to the HAD-like hydrolase superfamily. S-2-haloalkanoic acid dehalogenase family.</text>
</comment>
<dbReference type="SFLD" id="SFLDG01135">
    <property type="entry name" value="C1.5.6:_HAD__Beta-PGM__Phospha"/>
    <property type="match status" value="1"/>
</dbReference>
<sequence length="227" mass="25562">MRGGPSQEETVSHSSYVFDAYGTLFDVHSAVRRHADKAGPDGRAFSELWRAKQLEYSWVLSLMGAYSDFWKLTEESLDFAFARYPSVDPALRNDLLDAYWKLDCYPEVPAALKSLKEKGARLAILSNGSPAMLESAVRSAALDVLLDDVISVDEVRKYKTAPAVYELITLQWRLYPSAISFQSSNRWDVAGAVRFGMRGVWINRTNQPDEYKQFAPALILPSLQLLD</sequence>
<evidence type="ECO:0000256" key="3">
    <source>
        <dbReference type="RuleBase" id="RU368077"/>
    </source>
</evidence>
<dbReference type="SFLD" id="SFLDF00045">
    <property type="entry name" value="2-haloacid_dehalogenase"/>
    <property type="match status" value="1"/>
</dbReference>
<dbReference type="STRING" id="439375.Oant_2700"/>
<dbReference type="SFLD" id="SFLDS00003">
    <property type="entry name" value="Haloacid_Dehalogenase"/>
    <property type="match status" value="1"/>
</dbReference>
<dbReference type="PANTHER" id="PTHR43316:SF3">
    <property type="entry name" value="HALOACID DEHALOGENASE, TYPE II (AFU_ORTHOLOGUE AFUA_2G07750)-RELATED"/>
    <property type="match status" value="1"/>
</dbReference>
<protein>
    <recommendedName>
        <fullName evidence="3">(S)-2-haloacid dehalogenase</fullName>
        <ecNumber evidence="3">3.8.1.2</ecNumber>
    </recommendedName>
    <alternativeName>
        <fullName evidence="3">2-haloalkanoic acid dehalogenase</fullName>
    </alternativeName>
    <alternativeName>
        <fullName evidence="3">Halocarboxylic acid halidohydrolase</fullName>
    </alternativeName>
    <alternativeName>
        <fullName evidence="3">L-2-haloacid dehalogenase</fullName>
    </alternativeName>
</protein>
<dbReference type="NCBIfam" id="TIGR01428">
    <property type="entry name" value="HAD_type_II"/>
    <property type="match status" value="1"/>
</dbReference>
<comment type="function">
    <text evidence="3">Catalyzes the hydrolytic dehalogenation of small (S)-2-haloalkanoic acids to yield the corresponding (R)-2-hydroxyalkanoic acids.</text>
</comment>
<dbReference type="InterPro" id="IPR051540">
    <property type="entry name" value="S-2-haloacid_dehalogenase"/>
</dbReference>
<dbReference type="InterPro" id="IPR023214">
    <property type="entry name" value="HAD_sf"/>
</dbReference>
<dbReference type="KEGG" id="oan:Oant_2700"/>
<reference evidence="4 5" key="1">
    <citation type="journal article" date="2011" name="J. Bacteriol.">
        <title>Genome of Ochrobactrum anthropi ATCC 49188 T, a versatile opportunistic pathogen and symbiont of several eukaryotic hosts.</title>
        <authorList>
            <person name="Chain P.S."/>
            <person name="Lang D.M."/>
            <person name="Comerci D.J."/>
            <person name="Malfatti S.A."/>
            <person name="Vergez L.M."/>
            <person name="Shin M."/>
            <person name="Ugalde R.A."/>
            <person name="Garcia E."/>
            <person name="Tolmasky M.E."/>
        </authorList>
    </citation>
    <scope>NUCLEOTIDE SEQUENCE [LARGE SCALE GENOMIC DNA]</scope>
    <source>
        <strain evidence="5">ATCC 49188 / DSM 6882 / CCUG 24695 / JCM 21032 / LMG 3331 / NBRC 15819 / NCTC 12168 / Alc 37</strain>
    </source>
</reference>
<dbReference type="Gene3D" id="3.40.50.1000">
    <property type="entry name" value="HAD superfamily/HAD-like"/>
    <property type="match status" value="1"/>
</dbReference>
<dbReference type="SFLD" id="SFLDG01129">
    <property type="entry name" value="C1.5:_HAD__Beta-PGM__Phosphata"/>
    <property type="match status" value="1"/>
</dbReference>
<organism evidence="4 5">
    <name type="scientific">Brucella anthropi (strain ATCC 49188 / DSM 6882 / CCUG 24695 / JCM 21032 / LMG 3331 / NBRC 15819 / NCTC 12168 / Alc 37)</name>
    <name type="common">Ochrobactrum anthropi</name>
    <dbReference type="NCBI Taxonomy" id="439375"/>
    <lineage>
        <taxon>Bacteria</taxon>
        <taxon>Pseudomonadati</taxon>
        <taxon>Pseudomonadota</taxon>
        <taxon>Alphaproteobacteria</taxon>
        <taxon>Hyphomicrobiales</taxon>
        <taxon>Brucellaceae</taxon>
        <taxon>Brucella/Ochrobactrum group</taxon>
        <taxon>Brucella</taxon>
    </lineage>
</organism>
<name>A6X2F8_BRUA4</name>
<dbReference type="PRINTS" id="PR00413">
    <property type="entry name" value="HADHALOGNASE"/>
</dbReference>
<dbReference type="Gene3D" id="1.10.150.240">
    <property type="entry name" value="Putative phosphatase, domain 2"/>
    <property type="match status" value="1"/>
</dbReference>
<comment type="catalytic activity">
    <reaction evidence="3">
        <text>an (S)-2-haloacid + H2O = a (2R)-2-hydroxycarboxylate + a halide anion + H(+)</text>
        <dbReference type="Rhea" id="RHEA:11192"/>
        <dbReference type="ChEBI" id="CHEBI:15377"/>
        <dbReference type="ChEBI" id="CHEBI:15378"/>
        <dbReference type="ChEBI" id="CHEBI:16042"/>
        <dbReference type="ChEBI" id="CHEBI:58314"/>
        <dbReference type="ChEBI" id="CHEBI:137405"/>
        <dbReference type="EC" id="3.8.1.2"/>
    </reaction>
</comment>
<evidence type="ECO:0000256" key="2">
    <source>
        <dbReference type="ARBA" id="ARBA00022801"/>
    </source>
</evidence>
<gene>
    <name evidence="4" type="ordered locus">Oant_2700</name>
</gene>
<dbReference type="CDD" id="cd02588">
    <property type="entry name" value="HAD_L2-DEX"/>
    <property type="match status" value="1"/>
</dbReference>
<dbReference type="EC" id="3.8.1.2" evidence="3"/>
<evidence type="ECO:0000313" key="5">
    <source>
        <dbReference type="Proteomes" id="UP000002301"/>
    </source>
</evidence>
<dbReference type="InterPro" id="IPR023198">
    <property type="entry name" value="PGP-like_dom2"/>
</dbReference>
<dbReference type="InterPro" id="IPR006328">
    <property type="entry name" value="2-HAD"/>
</dbReference>
<dbReference type="InterPro" id="IPR036412">
    <property type="entry name" value="HAD-like_sf"/>
</dbReference>
<dbReference type="Pfam" id="PF00702">
    <property type="entry name" value="Hydrolase"/>
    <property type="match status" value="1"/>
</dbReference>
<proteinExistence type="inferred from homology"/>
<dbReference type="NCBIfam" id="TIGR01493">
    <property type="entry name" value="HAD-SF-IA-v2"/>
    <property type="match status" value="1"/>
</dbReference>
<keyword evidence="2 3" id="KW-0378">Hydrolase</keyword>
<dbReference type="Proteomes" id="UP000002301">
    <property type="component" value="Chromosome 1"/>
</dbReference>
<dbReference type="AlphaFoldDB" id="A6X2F8"/>
<dbReference type="eggNOG" id="COG1011">
    <property type="taxonomic scope" value="Bacteria"/>
</dbReference>
<dbReference type="HOGENOM" id="CLU_045011_3_1_5"/>
<accession>A6X2F8</accession>
<keyword evidence="5" id="KW-1185">Reference proteome</keyword>
<evidence type="ECO:0000256" key="1">
    <source>
        <dbReference type="ARBA" id="ARBA00008106"/>
    </source>
</evidence>
<dbReference type="InterPro" id="IPR006439">
    <property type="entry name" value="HAD-SF_hydro_IA"/>
</dbReference>
<dbReference type="GO" id="GO:0018784">
    <property type="term" value="F:(S)-2-haloacid dehalogenase activity"/>
    <property type="evidence" value="ECO:0007669"/>
    <property type="project" value="UniProtKB-UniRule"/>
</dbReference>
<evidence type="ECO:0000313" key="4">
    <source>
        <dbReference type="EMBL" id="ABS15412.1"/>
    </source>
</evidence>
<dbReference type="EMBL" id="CP000758">
    <property type="protein sequence ID" value="ABS15412.1"/>
    <property type="molecule type" value="Genomic_DNA"/>
</dbReference>
<dbReference type="PANTHER" id="PTHR43316">
    <property type="entry name" value="HYDROLASE, HALOACID DELAHOGENASE-RELATED"/>
    <property type="match status" value="1"/>
</dbReference>
<dbReference type="SUPFAM" id="SSF56784">
    <property type="entry name" value="HAD-like"/>
    <property type="match status" value="1"/>
</dbReference>